<dbReference type="Proteomes" id="UP000579812">
    <property type="component" value="Unassembled WGS sequence"/>
</dbReference>
<dbReference type="EMBL" id="JAAMOB010000004">
    <property type="protein sequence ID" value="KAF4114300.1"/>
    <property type="molecule type" value="Genomic_DNA"/>
</dbReference>
<evidence type="ECO:0000313" key="2">
    <source>
        <dbReference type="EMBL" id="KAF4114300.1"/>
    </source>
</evidence>
<feature type="region of interest" description="Disordered" evidence="1">
    <location>
        <begin position="1"/>
        <end position="33"/>
    </location>
</feature>
<protein>
    <submittedName>
        <fullName evidence="2">Uncharacterized protein</fullName>
    </submittedName>
</protein>
<accession>A0A7J6D4Y0</accession>
<organism evidence="2 3">
    <name type="scientific">Onychostoma macrolepis</name>
    <dbReference type="NCBI Taxonomy" id="369639"/>
    <lineage>
        <taxon>Eukaryota</taxon>
        <taxon>Metazoa</taxon>
        <taxon>Chordata</taxon>
        <taxon>Craniata</taxon>
        <taxon>Vertebrata</taxon>
        <taxon>Euteleostomi</taxon>
        <taxon>Actinopterygii</taxon>
        <taxon>Neopterygii</taxon>
        <taxon>Teleostei</taxon>
        <taxon>Ostariophysi</taxon>
        <taxon>Cypriniformes</taxon>
        <taxon>Cyprinidae</taxon>
        <taxon>Acrossocheilinae</taxon>
        <taxon>Onychostoma</taxon>
    </lineage>
</organism>
<feature type="compositionally biased region" description="Polar residues" evidence="1">
    <location>
        <begin position="1"/>
        <end position="21"/>
    </location>
</feature>
<keyword evidence="3" id="KW-1185">Reference proteome</keyword>
<name>A0A7J6D4Y0_9TELE</name>
<evidence type="ECO:0000313" key="3">
    <source>
        <dbReference type="Proteomes" id="UP000579812"/>
    </source>
</evidence>
<dbReference type="AlphaFoldDB" id="A0A7J6D4Y0"/>
<evidence type="ECO:0000256" key="1">
    <source>
        <dbReference type="SAM" id="MobiDB-lite"/>
    </source>
</evidence>
<feature type="region of interest" description="Disordered" evidence="1">
    <location>
        <begin position="48"/>
        <end position="69"/>
    </location>
</feature>
<reference evidence="2 3" key="1">
    <citation type="submission" date="2020-04" db="EMBL/GenBank/DDBJ databases">
        <title>Chromosome-level genome assembly of a cyprinid fish Onychostoma macrolepis by integration of Nanopore Sequencing, Bionano and Hi-C technology.</title>
        <authorList>
            <person name="Wang D."/>
        </authorList>
    </citation>
    <scope>NUCLEOTIDE SEQUENCE [LARGE SCALE GENOMIC DNA]</scope>
    <source>
        <strain evidence="2">SWU-2019</strain>
        <tissue evidence="2">Muscle</tissue>
    </source>
</reference>
<sequence length="97" mass="10900">MVTKGPKQQTSVLETKTSLTEHSSHEDSKDSALTQVFTTNGFALVNYSESEETDEDYIKDNPPTPHCDFVQKKLRNSNIQVKNLLSKEAGQQMNVLQ</sequence>
<comment type="caution">
    <text evidence="2">The sequence shown here is derived from an EMBL/GenBank/DDBJ whole genome shotgun (WGS) entry which is preliminary data.</text>
</comment>
<gene>
    <name evidence="2" type="ORF">G5714_004523</name>
</gene>
<proteinExistence type="predicted"/>